<evidence type="ECO:0000259" key="2">
    <source>
        <dbReference type="Pfam" id="PF25917"/>
    </source>
</evidence>
<dbReference type="Pfam" id="PF25876">
    <property type="entry name" value="HH_MFP_RND"/>
    <property type="match status" value="1"/>
</dbReference>
<dbReference type="InterPro" id="IPR058634">
    <property type="entry name" value="AaeA-lik-b-barrel"/>
</dbReference>
<feature type="domain" description="Multidrug resistance protein MdtA-like barrel-sandwich hybrid" evidence="2">
    <location>
        <begin position="54"/>
        <end position="247"/>
    </location>
</feature>
<feature type="domain" description="Multidrug resistance protein MdtA-like alpha-helical hairpin" evidence="1">
    <location>
        <begin position="122"/>
        <end position="186"/>
    </location>
</feature>
<evidence type="ECO:0000313" key="5">
    <source>
        <dbReference type="Proteomes" id="UP000321062"/>
    </source>
</evidence>
<evidence type="ECO:0000259" key="1">
    <source>
        <dbReference type="Pfam" id="PF25876"/>
    </source>
</evidence>
<dbReference type="PANTHER" id="PTHR30386:SF24">
    <property type="entry name" value="MULTIDRUG RESISTANCE EFFLUX PUMP"/>
    <property type="match status" value="1"/>
</dbReference>
<dbReference type="Gene3D" id="2.40.50.100">
    <property type="match status" value="1"/>
</dbReference>
<proteinExistence type="predicted"/>
<dbReference type="SUPFAM" id="SSF111369">
    <property type="entry name" value="HlyD-like secretion proteins"/>
    <property type="match status" value="3"/>
</dbReference>
<dbReference type="Pfam" id="PF25963">
    <property type="entry name" value="Beta-barrel_AAEA"/>
    <property type="match status" value="1"/>
</dbReference>
<gene>
    <name evidence="4" type="ORF">FNA67_09125</name>
</gene>
<dbReference type="KEGG" id="yti:FNA67_09125"/>
<dbReference type="RefSeq" id="WP_147655823.1">
    <property type="nucleotide sequence ID" value="NZ_BMFM01000001.1"/>
</dbReference>
<evidence type="ECO:0000313" key="4">
    <source>
        <dbReference type="EMBL" id="QEE20325.1"/>
    </source>
</evidence>
<organism evidence="4 5">
    <name type="scientific">Paradevosia tibetensis</name>
    <dbReference type="NCBI Taxonomy" id="1447062"/>
    <lineage>
        <taxon>Bacteria</taxon>
        <taxon>Pseudomonadati</taxon>
        <taxon>Pseudomonadota</taxon>
        <taxon>Alphaproteobacteria</taxon>
        <taxon>Hyphomicrobiales</taxon>
        <taxon>Devosiaceae</taxon>
        <taxon>Paradevosia</taxon>
    </lineage>
</organism>
<dbReference type="Pfam" id="PF25917">
    <property type="entry name" value="BSH_RND"/>
    <property type="match status" value="1"/>
</dbReference>
<dbReference type="OrthoDB" id="9811754at2"/>
<dbReference type="Gene3D" id="2.40.30.170">
    <property type="match status" value="1"/>
</dbReference>
<dbReference type="Proteomes" id="UP000321062">
    <property type="component" value="Chromosome"/>
</dbReference>
<keyword evidence="5" id="KW-1185">Reference proteome</keyword>
<dbReference type="EMBL" id="CP041690">
    <property type="protein sequence ID" value="QEE20325.1"/>
    <property type="molecule type" value="Genomic_DNA"/>
</dbReference>
<protein>
    <submittedName>
        <fullName evidence="4">HlyD family secretion protein</fullName>
    </submittedName>
</protein>
<feature type="domain" description="p-hydroxybenzoic acid efflux pump subunit AaeA-like beta-barrel" evidence="3">
    <location>
        <begin position="252"/>
        <end position="343"/>
    </location>
</feature>
<evidence type="ECO:0000259" key="3">
    <source>
        <dbReference type="Pfam" id="PF25963"/>
    </source>
</evidence>
<dbReference type="InterPro" id="IPR050739">
    <property type="entry name" value="MFP"/>
</dbReference>
<accession>A0A5B9DN39</accession>
<dbReference type="Gene3D" id="1.10.287.470">
    <property type="entry name" value="Helix hairpin bin"/>
    <property type="match status" value="2"/>
</dbReference>
<dbReference type="InterPro" id="IPR058625">
    <property type="entry name" value="MdtA-like_BSH"/>
</dbReference>
<dbReference type="PRINTS" id="PR01490">
    <property type="entry name" value="RTXTOXIND"/>
</dbReference>
<dbReference type="PANTHER" id="PTHR30386">
    <property type="entry name" value="MEMBRANE FUSION SUBUNIT OF EMRAB-TOLC MULTIDRUG EFFLUX PUMP"/>
    <property type="match status" value="1"/>
</dbReference>
<sequence>MRFKELVFSKATVPALLAGIAGILVVLYAWQLPPFTSSVQSTNNAYVKGQVTILAPQLAGYVVQVPVTDYLTVKKGDLLVQLDDRIYSQQLAQAQATLGQQQSALANYDANHASKKSSVELAEAQLVAAEASLEKAQRDAGRNSSLLKSGIAAQSSADQATAALAQAEAGVEQAKASVAIAEQNLALVEAGKPGLEAAVKGAEAAVQLAQINLSNTRVVAPVDGRLGEVTARVGQYVSVGTQLTSVTPPRTWVIANFKETQMAGLKVGQEASFTVDALSAGRLTGHISEISPAAGSEFSVLKPDNATGNFTKVAQRIPVRIEIDPDQALAPQLLPGMSVEVSIETGTTKS</sequence>
<dbReference type="AlphaFoldDB" id="A0A5B9DN39"/>
<dbReference type="InterPro" id="IPR058624">
    <property type="entry name" value="MdtA-like_HH"/>
</dbReference>
<name>A0A5B9DN39_9HYPH</name>
<reference evidence="4 5" key="1">
    <citation type="journal article" date="2015" name="Int. J. Syst. Evol. Microbiol.">
        <title>Youhaiella tibetensis gen. nov., sp. nov., isolated from subsurface sediment.</title>
        <authorList>
            <person name="Wang Y.X."/>
            <person name="Huang F.Q."/>
            <person name="Nogi Y."/>
            <person name="Pang S.J."/>
            <person name="Wang P.K."/>
            <person name="Lv J."/>
        </authorList>
    </citation>
    <scope>NUCLEOTIDE SEQUENCE [LARGE SCALE GENOMIC DNA]</scope>
    <source>
        <strain evidence="5">fig4</strain>
    </source>
</reference>